<dbReference type="RefSeq" id="WP_014812226.1">
    <property type="nucleotide sequence ID" value="NC_018025.1"/>
</dbReference>
<dbReference type="SUPFAM" id="SSF55008">
    <property type="entry name" value="HMA, heavy metal-associated domain"/>
    <property type="match status" value="1"/>
</dbReference>
<evidence type="ECO:0000313" key="4">
    <source>
        <dbReference type="Proteomes" id="UP000006055"/>
    </source>
</evidence>
<sequence>MSSEKNIKKIDLNVLDQAEKKVSIARMKKVGIAAALILFLVAGSYGVFAMLSGKVIGSRLIVNNMNCPACVVTVKEVTGKLPGVVEADVSLAAQDVTVKFRDKQTNTDQIREAIAKAGYPVKLEGLFSPEGSGISEPVIAGVNGKPVFAKDLNIPLLADMSDPSTKDPAAAFFNTVGKEVLLQIADSKTVVVQPYEVEAEVERIRTAQGIDTDEFAKRISQQFGSKEKYFQIVAQRLGIRKLVDEHVVSGIQDSQEKARKTMEWVGTVFKDADVKILDPTFKEKMHASFGQDEWKTFWPRMISANTELKNLLVQ</sequence>
<dbReference type="KEGG" id="dti:Desti_4480"/>
<dbReference type="InterPro" id="IPR036163">
    <property type="entry name" value="HMA_dom_sf"/>
</dbReference>
<feature type="transmembrane region" description="Helical" evidence="1">
    <location>
        <begin position="30"/>
        <end position="51"/>
    </location>
</feature>
<keyword evidence="1" id="KW-0812">Transmembrane</keyword>
<dbReference type="Gene3D" id="3.30.70.100">
    <property type="match status" value="1"/>
</dbReference>
<dbReference type="GO" id="GO:0046872">
    <property type="term" value="F:metal ion binding"/>
    <property type="evidence" value="ECO:0007669"/>
    <property type="project" value="InterPro"/>
</dbReference>
<dbReference type="SUPFAM" id="SSF109998">
    <property type="entry name" value="Triger factor/SurA peptide-binding domain-like"/>
    <property type="match status" value="1"/>
</dbReference>
<dbReference type="Gene3D" id="1.10.4030.10">
    <property type="entry name" value="Porin chaperone SurA, peptide-binding domain"/>
    <property type="match status" value="1"/>
</dbReference>
<keyword evidence="4" id="KW-1185">Reference proteome</keyword>
<keyword evidence="1" id="KW-0472">Membrane</keyword>
<dbReference type="InterPro" id="IPR001802">
    <property type="entry name" value="MerP/CopZ"/>
</dbReference>
<dbReference type="HOGENOM" id="CLU_884897_0_0_7"/>
<dbReference type="CDD" id="cd00371">
    <property type="entry name" value="HMA"/>
    <property type="match status" value="1"/>
</dbReference>
<evidence type="ECO:0000256" key="1">
    <source>
        <dbReference type="SAM" id="Phobius"/>
    </source>
</evidence>
<reference evidence="4" key="1">
    <citation type="submission" date="2012-06" db="EMBL/GenBank/DDBJ databases">
        <title>Complete sequence of chromosome of Desulfomonile tiedjei DSM 6799.</title>
        <authorList>
            <person name="Lucas S."/>
            <person name="Copeland A."/>
            <person name="Lapidus A."/>
            <person name="Glavina del Rio T."/>
            <person name="Dalin E."/>
            <person name="Tice H."/>
            <person name="Bruce D."/>
            <person name="Goodwin L."/>
            <person name="Pitluck S."/>
            <person name="Peters L."/>
            <person name="Ovchinnikova G."/>
            <person name="Zeytun A."/>
            <person name="Lu M."/>
            <person name="Kyrpides N."/>
            <person name="Mavromatis K."/>
            <person name="Ivanova N."/>
            <person name="Brettin T."/>
            <person name="Detter J.C."/>
            <person name="Han C."/>
            <person name="Larimer F."/>
            <person name="Land M."/>
            <person name="Hauser L."/>
            <person name="Markowitz V."/>
            <person name="Cheng J.-F."/>
            <person name="Hugenholtz P."/>
            <person name="Woyke T."/>
            <person name="Wu D."/>
            <person name="Spring S."/>
            <person name="Schroeder M."/>
            <person name="Brambilla E."/>
            <person name="Klenk H.-P."/>
            <person name="Eisen J.A."/>
        </authorList>
    </citation>
    <scope>NUCLEOTIDE SEQUENCE [LARGE SCALE GENOMIC DNA]</scope>
    <source>
        <strain evidence="4">ATCC 49306 / DSM 6799 / DCB-1</strain>
    </source>
</reference>
<evidence type="ECO:0000313" key="3">
    <source>
        <dbReference type="EMBL" id="AFM27112.1"/>
    </source>
</evidence>
<proteinExistence type="predicted"/>
<protein>
    <submittedName>
        <fullName evidence="3">Copper chaperone</fullName>
    </submittedName>
</protein>
<gene>
    <name evidence="3" type="ordered locus">Desti_4480</name>
</gene>
<feature type="domain" description="HMA" evidence="2">
    <location>
        <begin position="56"/>
        <end position="122"/>
    </location>
</feature>
<dbReference type="eggNOG" id="COG2608">
    <property type="taxonomic scope" value="Bacteria"/>
</dbReference>
<dbReference type="PRINTS" id="PR00946">
    <property type="entry name" value="HGSCAVENGER"/>
</dbReference>
<dbReference type="OrthoDB" id="5349068at2"/>
<dbReference type="STRING" id="706587.Desti_4480"/>
<dbReference type="InterPro" id="IPR006121">
    <property type="entry name" value="HMA_dom"/>
</dbReference>
<evidence type="ECO:0000259" key="2">
    <source>
        <dbReference type="PROSITE" id="PS50846"/>
    </source>
</evidence>
<dbReference type="InterPro" id="IPR027304">
    <property type="entry name" value="Trigger_fact/SurA_dom_sf"/>
</dbReference>
<organism evidence="3 4">
    <name type="scientific">Desulfomonile tiedjei (strain ATCC 49306 / DSM 6799 / DCB-1)</name>
    <dbReference type="NCBI Taxonomy" id="706587"/>
    <lineage>
        <taxon>Bacteria</taxon>
        <taxon>Pseudomonadati</taxon>
        <taxon>Thermodesulfobacteriota</taxon>
        <taxon>Desulfomonilia</taxon>
        <taxon>Desulfomonilales</taxon>
        <taxon>Desulfomonilaceae</taxon>
        <taxon>Desulfomonile</taxon>
    </lineage>
</organism>
<dbReference type="Pfam" id="PF00403">
    <property type="entry name" value="HMA"/>
    <property type="match status" value="1"/>
</dbReference>
<dbReference type="PROSITE" id="PS50846">
    <property type="entry name" value="HMA_2"/>
    <property type="match status" value="1"/>
</dbReference>
<keyword evidence="1" id="KW-1133">Transmembrane helix</keyword>
<accession>I4CC21</accession>
<dbReference type="Proteomes" id="UP000006055">
    <property type="component" value="Chromosome"/>
</dbReference>
<name>I4CC21_DESTA</name>
<dbReference type="AlphaFoldDB" id="I4CC21"/>
<dbReference type="EMBL" id="CP003360">
    <property type="protein sequence ID" value="AFM27112.1"/>
    <property type="molecule type" value="Genomic_DNA"/>
</dbReference>